<dbReference type="InterPro" id="IPR023358">
    <property type="entry name" value="Peptidase_M18_dom2"/>
</dbReference>
<reference evidence="11" key="1">
    <citation type="submission" date="2019-12" db="EMBL/GenBank/DDBJ databases">
        <title>Clostridiaceae gen. nov. sp. nov., isolated from sediment in Xinjiang, China.</title>
        <authorList>
            <person name="Zhang R."/>
        </authorList>
    </citation>
    <scope>NUCLEOTIDE SEQUENCE</scope>
    <source>
        <strain evidence="11">D2Q-11</strain>
    </source>
</reference>
<dbReference type="EMBL" id="WSFT01000051">
    <property type="protein sequence ID" value="MBS4539549.1"/>
    <property type="molecule type" value="Genomic_DNA"/>
</dbReference>
<dbReference type="Pfam" id="PF02127">
    <property type="entry name" value="Peptidase_M18"/>
    <property type="match status" value="1"/>
</dbReference>
<keyword evidence="12" id="KW-1185">Reference proteome</keyword>
<keyword evidence="7 9" id="KW-0862">Zinc</keyword>
<evidence type="ECO:0000256" key="3">
    <source>
        <dbReference type="ARBA" id="ARBA00022438"/>
    </source>
</evidence>
<dbReference type="CDD" id="cd05658">
    <property type="entry name" value="M18_DAP"/>
    <property type="match status" value="1"/>
</dbReference>
<dbReference type="SUPFAM" id="SSF101821">
    <property type="entry name" value="Aminopeptidase/glucanase lid domain"/>
    <property type="match status" value="1"/>
</dbReference>
<name>A0A942UUM7_9FIRM</name>
<dbReference type="Gene3D" id="2.30.250.10">
    <property type="entry name" value="Aminopeptidase i, Domain 2"/>
    <property type="match status" value="1"/>
</dbReference>
<dbReference type="RefSeq" id="WP_203367468.1">
    <property type="nucleotide sequence ID" value="NZ_WSFT01000051.1"/>
</dbReference>
<evidence type="ECO:0000256" key="6">
    <source>
        <dbReference type="ARBA" id="ARBA00022801"/>
    </source>
</evidence>
<evidence type="ECO:0000256" key="4">
    <source>
        <dbReference type="ARBA" id="ARBA00022670"/>
    </source>
</evidence>
<dbReference type="PANTHER" id="PTHR28570">
    <property type="entry name" value="ASPARTYL AMINOPEPTIDASE"/>
    <property type="match status" value="1"/>
</dbReference>
<evidence type="ECO:0000256" key="10">
    <source>
        <dbReference type="RuleBase" id="RU004387"/>
    </source>
</evidence>
<organism evidence="11 12">
    <name type="scientific">Anaeromonas frigoriresistens</name>
    <dbReference type="NCBI Taxonomy" id="2683708"/>
    <lineage>
        <taxon>Bacteria</taxon>
        <taxon>Bacillati</taxon>
        <taxon>Bacillota</taxon>
        <taxon>Tissierellia</taxon>
        <taxon>Tissierellales</taxon>
        <taxon>Thermohalobacteraceae</taxon>
        <taxon>Anaeromonas</taxon>
    </lineage>
</organism>
<dbReference type="PANTHER" id="PTHR28570:SF3">
    <property type="entry name" value="ASPARTYL AMINOPEPTIDASE"/>
    <property type="match status" value="1"/>
</dbReference>
<dbReference type="NCBIfam" id="NF002759">
    <property type="entry name" value="PRK02813.1"/>
    <property type="match status" value="1"/>
</dbReference>
<sequence length="433" mass="48512">MTRELDFATSLLDFIYESPTQFHAVDSLKKILLEKGFKELKSKERWNVEKGGKYFTTKNDSALVAFQLGSGEIEEKGFKIIGAHTDTPTFRIKPNPEMVEGDTYLRLNTEVYGGPILNTWLDRPLSIAGRVSIENSDILNPKIQLLNINKPVLIIPNIAIHMNKKVNQGIELNKQQHTLPLASIITEEFEKNNYLVNIIAKELNIKPESIIDFDLFLYEYNKGNIIGFNNEFISTGKLDDLAMVHAGINSLIEAPITEGTSVMACFDNEEIGSRTKQGAASPMLKNILERIVLAQNKNRESFMMALDNSFIISADMAHALHPNYSDKHDPTNKPVLNGGPVIKINANQSYTTDSDSGAVYEMICRKAGIPYQKFVNRSDERGGSTIGPISSSQLDIRSIDIGGPMLGMHSIRELCGVKDHYYIKKSFDQFYKL</sequence>
<accession>A0A942UUM7</accession>
<dbReference type="GO" id="GO:0008270">
    <property type="term" value="F:zinc ion binding"/>
    <property type="evidence" value="ECO:0007669"/>
    <property type="project" value="InterPro"/>
</dbReference>
<dbReference type="InterPro" id="IPR001948">
    <property type="entry name" value="Peptidase_M18"/>
</dbReference>
<keyword evidence="6 9" id="KW-0378">Hydrolase</keyword>
<evidence type="ECO:0000313" key="11">
    <source>
        <dbReference type="EMBL" id="MBS4539549.1"/>
    </source>
</evidence>
<keyword evidence="5 9" id="KW-0479">Metal-binding</keyword>
<evidence type="ECO:0000256" key="5">
    <source>
        <dbReference type="ARBA" id="ARBA00022723"/>
    </source>
</evidence>
<comment type="similarity">
    <text evidence="2 9">Belongs to the peptidase M18 family.</text>
</comment>
<dbReference type="Proteomes" id="UP000724672">
    <property type="component" value="Unassembled WGS sequence"/>
</dbReference>
<evidence type="ECO:0000256" key="7">
    <source>
        <dbReference type="ARBA" id="ARBA00022833"/>
    </source>
</evidence>
<dbReference type="GO" id="GO:0006508">
    <property type="term" value="P:proteolysis"/>
    <property type="evidence" value="ECO:0007669"/>
    <property type="project" value="UniProtKB-KW"/>
</dbReference>
<evidence type="ECO:0000313" key="12">
    <source>
        <dbReference type="Proteomes" id="UP000724672"/>
    </source>
</evidence>
<keyword evidence="8 9" id="KW-0482">Metalloprotease</keyword>
<dbReference type="PRINTS" id="PR00932">
    <property type="entry name" value="AMINO1PTASE"/>
</dbReference>
<dbReference type="GO" id="GO:0005737">
    <property type="term" value="C:cytoplasm"/>
    <property type="evidence" value="ECO:0007669"/>
    <property type="project" value="UniProtKB-ARBA"/>
</dbReference>
<evidence type="ECO:0000256" key="1">
    <source>
        <dbReference type="ARBA" id="ARBA00001947"/>
    </source>
</evidence>
<proteinExistence type="inferred from homology"/>
<comment type="caution">
    <text evidence="11">The sequence shown here is derived from an EMBL/GenBank/DDBJ whole genome shotgun (WGS) entry which is preliminary data.</text>
</comment>
<keyword evidence="3 9" id="KW-0031">Aminopeptidase</keyword>
<evidence type="ECO:0000256" key="2">
    <source>
        <dbReference type="ARBA" id="ARBA00008290"/>
    </source>
</evidence>
<evidence type="ECO:0000256" key="9">
    <source>
        <dbReference type="RuleBase" id="RU004386"/>
    </source>
</evidence>
<dbReference type="GO" id="GO:0004177">
    <property type="term" value="F:aminopeptidase activity"/>
    <property type="evidence" value="ECO:0007669"/>
    <property type="project" value="UniProtKB-KW"/>
</dbReference>
<dbReference type="Gene3D" id="3.40.630.10">
    <property type="entry name" value="Zn peptidases"/>
    <property type="match status" value="1"/>
</dbReference>
<gene>
    <name evidence="11" type="ORF">GOQ27_13820</name>
</gene>
<evidence type="ECO:0000256" key="8">
    <source>
        <dbReference type="ARBA" id="ARBA00023049"/>
    </source>
</evidence>
<dbReference type="GO" id="GO:0008237">
    <property type="term" value="F:metallopeptidase activity"/>
    <property type="evidence" value="ECO:0007669"/>
    <property type="project" value="UniProtKB-KW"/>
</dbReference>
<dbReference type="EC" id="3.4.11.-" evidence="10"/>
<dbReference type="SUPFAM" id="SSF53187">
    <property type="entry name" value="Zn-dependent exopeptidases"/>
    <property type="match status" value="1"/>
</dbReference>
<keyword evidence="4 9" id="KW-0645">Protease</keyword>
<comment type="cofactor">
    <cofactor evidence="1 10">
        <name>Zn(2+)</name>
        <dbReference type="ChEBI" id="CHEBI:29105"/>
    </cofactor>
</comment>
<protein>
    <recommendedName>
        <fullName evidence="10">M18 family aminopeptidase</fullName>
        <ecNumber evidence="10">3.4.11.-</ecNumber>
    </recommendedName>
</protein>
<dbReference type="AlphaFoldDB" id="A0A942UUM7"/>